<evidence type="ECO:0000259" key="1">
    <source>
        <dbReference type="Pfam" id="PF01261"/>
    </source>
</evidence>
<keyword evidence="2" id="KW-0540">Nuclease</keyword>
<dbReference type="RefSeq" id="WP_013920722.1">
    <property type="nucleotide sequence ID" value="NC_015690.1"/>
</dbReference>
<dbReference type="InterPro" id="IPR036237">
    <property type="entry name" value="Xyl_isomerase-like_sf"/>
</dbReference>
<proteinExistence type="predicted"/>
<dbReference type="AlphaFoldDB" id="F8FKI7"/>
<dbReference type="InterPro" id="IPR013022">
    <property type="entry name" value="Xyl_isomerase-like_TIM-brl"/>
</dbReference>
<feature type="domain" description="Xylose isomerase-like TIM barrel" evidence="1">
    <location>
        <begin position="19"/>
        <end position="269"/>
    </location>
</feature>
<organism evidence="2 3">
    <name type="scientific">Paenibacillus mucilaginosus (strain KNP414)</name>
    <dbReference type="NCBI Taxonomy" id="1036673"/>
    <lineage>
        <taxon>Bacteria</taxon>
        <taxon>Bacillati</taxon>
        <taxon>Bacillota</taxon>
        <taxon>Bacilli</taxon>
        <taxon>Bacillales</taxon>
        <taxon>Paenibacillaceae</taxon>
        <taxon>Paenibacillus</taxon>
    </lineage>
</organism>
<dbReference type="HOGENOM" id="CLU_050006_5_1_9"/>
<evidence type="ECO:0000313" key="2">
    <source>
        <dbReference type="EMBL" id="AEI45580.1"/>
    </source>
</evidence>
<dbReference type="EMBL" id="CP002869">
    <property type="protein sequence ID" value="AEI45580.1"/>
    <property type="molecule type" value="Genomic_DNA"/>
</dbReference>
<reference evidence="2 3" key="2">
    <citation type="journal article" date="2013" name="Genome Announc.">
        <title>Genome Sequence of Growth-Improving Paenibacillus mucilaginosus Strain KNP414.</title>
        <authorList>
            <person name="Lu J.J."/>
            <person name="Wang J.F."/>
            <person name="Hu X.F."/>
        </authorList>
    </citation>
    <scope>NUCLEOTIDE SEQUENCE [LARGE SCALE GENOMIC DNA]</scope>
    <source>
        <strain evidence="2 3">KNP414</strain>
    </source>
</reference>
<protein>
    <submittedName>
        <fullName evidence="2">Predicted endonuclease</fullName>
    </submittedName>
</protein>
<keyword evidence="2" id="KW-0255">Endonuclease</keyword>
<reference evidence="3" key="1">
    <citation type="submission" date="2011-06" db="EMBL/GenBank/DDBJ databases">
        <title>Complete genome sequence of Paenibacillus mucilaginosus KNP414.</title>
        <authorList>
            <person name="Wang J."/>
            <person name="Hu S."/>
            <person name="Hu X."/>
            <person name="Zhang B."/>
            <person name="Dong D."/>
            <person name="Zhang S."/>
            <person name="Zhao K."/>
            <person name="Wu D."/>
        </authorList>
    </citation>
    <scope>NUCLEOTIDE SEQUENCE [LARGE SCALE GENOMIC DNA]</scope>
    <source>
        <strain evidence="3">KNP414</strain>
    </source>
</reference>
<dbReference type="Gene3D" id="3.20.20.150">
    <property type="entry name" value="Divalent-metal-dependent TIM barrel enzymes"/>
    <property type="match status" value="1"/>
</dbReference>
<dbReference type="PATRIC" id="fig|1036673.3.peg.6597"/>
<accession>F8FKI7</accession>
<dbReference type="KEGG" id="pms:KNP414_07068"/>
<sequence>MKAAGMNITFRHFPLTYFLDAMNELGIGHIELWAGEPHLYVYRNALGTIRSIRQQVAARNLKIVCYTPEQCVYPFNLAASDSDWRQKSIEYFKDNLYAAAELEAGTMLLTSGIGDFSVSLEESWKYAADSLFRLCEAAERKGITLALEPLTRFESNLITDAGGVKRMLEEVGSPALKGMIDTVAMQLAGEHPEDYWALPGGVSHVHLIDGDGQSDAHLALDDGVLNWRQYLAGLKQCGYEGACTLEIMGYAYYRNPKDTMKQSIGKLQELGVLSSG</sequence>
<dbReference type="PANTHER" id="PTHR12110">
    <property type="entry name" value="HYDROXYPYRUVATE ISOMERASE"/>
    <property type="match status" value="1"/>
</dbReference>
<dbReference type="Pfam" id="PF01261">
    <property type="entry name" value="AP_endonuc_2"/>
    <property type="match status" value="1"/>
</dbReference>
<dbReference type="SUPFAM" id="SSF51658">
    <property type="entry name" value="Xylose isomerase-like"/>
    <property type="match status" value="1"/>
</dbReference>
<dbReference type="InterPro" id="IPR050312">
    <property type="entry name" value="IolE/XylAMocC-like"/>
</dbReference>
<gene>
    <name evidence="2" type="ordered locus">KNP414_07068</name>
</gene>
<dbReference type="GO" id="GO:0004519">
    <property type="term" value="F:endonuclease activity"/>
    <property type="evidence" value="ECO:0007669"/>
    <property type="project" value="UniProtKB-KW"/>
</dbReference>
<keyword evidence="2" id="KW-0378">Hydrolase</keyword>
<evidence type="ECO:0000313" key="3">
    <source>
        <dbReference type="Proteomes" id="UP000006620"/>
    </source>
</evidence>
<name>F8FKI7_PAEMK</name>
<dbReference type="Proteomes" id="UP000006620">
    <property type="component" value="Chromosome"/>
</dbReference>